<accession>A0A9Q3BY94</accession>
<evidence type="ECO:0000256" key="1">
    <source>
        <dbReference type="SAM" id="MobiDB-lite"/>
    </source>
</evidence>
<evidence type="ECO:0000313" key="3">
    <source>
        <dbReference type="Proteomes" id="UP000765509"/>
    </source>
</evidence>
<name>A0A9Q3BY94_9BASI</name>
<protein>
    <recommendedName>
        <fullName evidence="4">CCHC-type domain-containing protein</fullName>
    </recommendedName>
</protein>
<evidence type="ECO:0000313" key="2">
    <source>
        <dbReference type="EMBL" id="MBW0472956.1"/>
    </source>
</evidence>
<reference evidence="2" key="1">
    <citation type="submission" date="2021-03" db="EMBL/GenBank/DDBJ databases">
        <title>Draft genome sequence of rust myrtle Austropuccinia psidii MF-1, a brazilian biotype.</title>
        <authorList>
            <person name="Quecine M.C."/>
            <person name="Pachon D.M.R."/>
            <person name="Bonatelli M.L."/>
            <person name="Correr F.H."/>
            <person name="Franceschini L.M."/>
            <person name="Leite T.F."/>
            <person name="Margarido G.R.A."/>
            <person name="Almeida C.A."/>
            <person name="Ferrarezi J.A."/>
            <person name="Labate C.A."/>
        </authorList>
    </citation>
    <scope>NUCLEOTIDE SEQUENCE</scope>
    <source>
        <strain evidence="2">MF-1</strain>
    </source>
</reference>
<feature type="compositionally biased region" description="Acidic residues" evidence="1">
    <location>
        <begin position="100"/>
        <end position="114"/>
    </location>
</feature>
<proteinExistence type="predicted"/>
<dbReference type="AlphaFoldDB" id="A0A9Q3BY94"/>
<comment type="caution">
    <text evidence="2">The sequence shown here is derived from an EMBL/GenBank/DDBJ whole genome shotgun (WGS) entry which is preliminary data.</text>
</comment>
<feature type="region of interest" description="Disordered" evidence="1">
    <location>
        <begin position="98"/>
        <end position="136"/>
    </location>
</feature>
<gene>
    <name evidence="2" type="ORF">O181_012671</name>
</gene>
<keyword evidence="3" id="KW-1185">Reference proteome</keyword>
<feature type="compositionally biased region" description="Basic and acidic residues" evidence="1">
    <location>
        <begin position="127"/>
        <end position="136"/>
    </location>
</feature>
<evidence type="ECO:0008006" key="4">
    <source>
        <dbReference type="Google" id="ProtNLM"/>
    </source>
</evidence>
<sequence>MPGELEHAVKSRFNQCCSLEDIANTLKNLRKRTNIGKYSPYKSSGFRENKPFRVEFRDKPIEIVAEVTKKKSSCHNCGSTDHSANTCTKAKKKVYSIEQVPEEESPIQDSESDSMSDAITEQSDEDQAPREEFLVH</sequence>
<organism evidence="2 3">
    <name type="scientific">Austropuccinia psidii MF-1</name>
    <dbReference type="NCBI Taxonomy" id="1389203"/>
    <lineage>
        <taxon>Eukaryota</taxon>
        <taxon>Fungi</taxon>
        <taxon>Dikarya</taxon>
        <taxon>Basidiomycota</taxon>
        <taxon>Pucciniomycotina</taxon>
        <taxon>Pucciniomycetes</taxon>
        <taxon>Pucciniales</taxon>
        <taxon>Sphaerophragmiaceae</taxon>
        <taxon>Austropuccinia</taxon>
    </lineage>
</organism>
<dbReference type="EMBL" id="AVOT02003258">
    <property type="protein sequence ID" value="MBW0472956.1"/>
    <property type="molecule type" value="Genomic_DNA"/>
</dbReference>
<dbReference type="Proteomes" id="UP000765509">
    <property type="component" value="Unassembled WGS sequence"/>
</dbReference>